<dbReference type="Proteomes" id="UP000529783">
    <property type="component" value="Unassembled WGS sequence"/>
</dbReference>
<dbReference type="RefSeq" id="WP_179845041.1">
    <property type="nucleotide sequence ID" value="NZ_JACCBA010000001.1"/>
</dbReference>
<gene>
    <name evidence="1" type="ORF">BJY14_004047</name>
</gene>
<comment type="caution">
    <text evidence="1">The sequence shown here is derived from an EMBL/GenBank/DDBJ whole genome shotgun (WGS) entry which is preliminary data.</text>
</comment>
<protein>
    <submittedName>
        <fullName evidence="1">Putative RNase H-like nuclease</fullName>
    </submittedName>
</protein>
<dbReference type="InterPro" id="IPR007362">
    <property type="entry name" value="DUF429"/>
</dbReference>
<accession>A0A7Y9EHX4</accession>
<name>A0A7Y9EHX4_9ACTN</name>
<organism evidence="1 2">
    <name type="scientific">Actinomadura luteofluorescens</name>
    <dbReference type="NCBI Taxonomy" id="46163"/>
    <lineage>
        <taxon>Bacteria</taxon>
        <taxon>Bacillati</taxon>
        <taxon>Actinomycetota</taxon>
        <taxon>Actinomycetes</taxon>
        <taxon>Streptosporangiales</taxon>
        <taxon>Thermomonosporaceae</taxon>
        <taxon>Actinomadura</taxon>
    </lineage>
</organism>
<reference evidence="1 2" key="1">
    <citation type="submission" date="2020-07" db="EMBL/GenBank/DDBJ databases">
        <title>Sequencing the genomes of 1000 actinobacteria strains.</title>
        <authorList>
            <person name="Klenk H.-P."/>
        </authorList>
    </citation>
    <scope>NUCLEOTIDE SEQUENCE [LARGE SCALE GENOMIC DNA]</scope>
    <source>
        <strain evidence="1 2">DSM 40398</strain>
    </source>
</reference>
<keyword evidence="2" id="KW-1185">Reference proteome</keyword>
<sequence length="87" mass="8856">MGSGRVLGVDASKTTWAGVAERRALLAAAGITLADQLGTAGTKAKPDDILDAAAAAWTARCVATGEARCTPDPPEVFANEFPAAIWT</sequence>
<evidence type="ECO:0000313" key="2">
    <source>
        <dbReference type="Proteomes" id="UP000529783"/>
    </source>
</evidence>
<dbReference type="EMBL" id="JACCBA010000001">
    <property type="protein sequence ID" value="NYD48064.1"/>
    <property type="molecule type" value="Genomic_DNA"/>
</dbReference>
<proteinExistence type="predicted"/>
<dbReference type="AlphaFoldDB" id="A0A7Y9EHX4"/>
<dbReference type="Pfam" id="PF04250">
    <property type="entry name" value="DUF429"/>
    <property type="match status" value="1"/>
</dbReference>
<evidence type="ECO:0000313" key="1">
    <source>
        <dbReference type="EMBL" id="NYD48064.1"/>
    </source>
</evidence>